<proteinExistence type="inferred from homology"/>
<evidence type="ECO:0000256" key="4">
    <source>
        <dbReference type="ARBA" id="ARBA00022737"/>
    </source>
</evidence>
<evidence type="ECO:0000256" key="2">
    <source>
        <dbReference type="ARBA" id="ARBA00022554"/>
    </source>
</evidence>
<dbReference type="GO" id="GO:0035859">
    <property type="term" value="C:Seh1-associated complex"/>
    <property type="evidence" value="ECO:0007669"/>
    <property type="project" value="EnsemblFungi"/>
</dbReference>
<dbReference type="CDD" id="cd16488">
    <property type="entry name" value="mRING-H2-C3H3C2_Mio-like"/>
    <property type="match status" value="1"/>
</dbReference>
<reference evidence="9 10" key="1">
    <citation type="journal article" date="2011" name="Proc. Natl. Acad. Sci. U.S.A.">
        <title>Evolutionary erosion of yeast sex chromosomes by mating-type switching accidents.</title>
        <authorList>
            <person name="Gordon J.L."/>
            <person name="Armisen D."/>
            <person name="Proux-Wera E."/>
            <person name="Oheigeartaigh S.S."/>
            <person name="Byrne K.P."/>
            <person name="Wolfe K.H."/>
        </authorList>
    </citation>
    <scope>NUCLEOTIDE SEQUENCE [LARGE SCALE GENOMIC DNA]</scope>
    <source>
        <strain evidence="10">ATCC 34711 / CBS 6284 / DSM 70876 / NBRC 10599 / NRRL Y-10934 / UCD 77-7</strain>
    </source>
</reference>
<keyword evidence="4" id="KW-0677">Repeat</keyword>
<dbReference type="EMBL" id="HE806319">
    <property type="protein sequence ID" value="CCH60899.1"/>
    <property type="molecule type" value="Genomic_DNA"/>
</dbReference>
<dbReference type="STRING" id="1071380.I2H3E7"/>
<feature type="domain" description="RWD" evidence="8">
    <location>
        <begin position="434"/>
        <end position="545"/>
    </location>
</feature>
<sequence>MPGYVGGDPYQSPTFGKSLSLRVDGGFNAVSINPSGRDVVLASRQGLYVINLDDPFSPPRWVYDKTPWQVADVQWCPHPAKPYWVVSTSNQKAIIWNLARSSVNAVEYVLHGHSRAVTDITFNFDHPDLLATCSIDTYIHAWDMRSPNRPFYTTTDWHSGASQVQWNYKQSNILASAQGNDVCIWDLRMGSTPLYKLSDHSGSVNNIDFNKHRGTEIMTSSNDGTVKFWDYSKSSTRPMKTIRTNFPVWRGRYSPFGEGFLVMPTVGGGNSVFMQNLSPKDFEEEDSVESNLQPVYVFKGHTNFVTDFIWRSRHSYNTDIDDREFQLITWSKDCDLRLWPLTDDIYENMDFERGKRLQEKFPNYEYSSYNREPESSHIMPKDSYKARKEIFVTTSGTRNNNDLNHITWLSGVRMNHSNSSEDLFKTNKYQNLGEEVSAIGHKFPKIVFEKISVSTGELIITLNGPWSEITPGESIFLRIEVQIPNKYPSKGRIPIFHIEENSNLSQNQRSKIISSLKDISKKYSELNLYCLEPCIKFILGEEVDLNNLADGKDDFSSFDLADKLYFEDFSSLSSSDILSKNLSDLSSDSEDESFKVDLAKQQSNPLTNNMAGRDLQFDSTPVPNECGAVWSPTGQLFCFFTNNSSSNKAQNNFLKLRVKMNLKNNNLKRSELKSIMEDKGPNQANSNNEQSKNIRPKRYVDIIAASSNNLSSNNFTYSSDNDDSNEESSDEFSDDWGDILKNDLNFKTKFSTMNEFLPQVLTSLQSGSMKGLESLRKTKNCVIQKDFSYLIPDKRELALEYQFIDAHPEELARINASVSNSYGYDEISHCWQALSDLLMEQEDVNPYTLIWDNHPMGIRWFINQAIIYFESQNNLQMLAMLACVLANFNKDIGSNDLIENDNEYIETMKRVESVVTFSHFENNDSRFDSQSLHSVGHHRKTSSFSETQRRSLFTTSPDNTSIQSDDYFNFRASHSNHPSTYEMNHRGSFRSQRTNTNLQLNAAFQGKQILPIANIHFELIDDEVIDAIENPIHTFFAIEDISKLQWYQYQYSKLLFRWGLPIERAKLLKLDINSVGIKDKNNTRQNSYLNSKGEFYVDNQFLHTDNIGTIGINWRENVDNDLTFKNCVYCNHPADRSVFICGNCQHIMHPKCAQVWWKVDSECPSGCGCHCPDVFDLE</sequence>
<protein>
    <recommendedName>
        <fullName evidence="8">RWD domain-containing protein</fullName>
    </recommendedName>
</protein>
<dbReference type="Pfam" id="PF00400">
    <property type="entry name" value="WD40"/>
    <property type="match status" value="2"/>
</dbReference>
<dbReference type="PROSITE" id="PS50082">
    <property type="entry name" value="WD_REPEATS_2"/>
    <property type="match status" value="2"/>
</dbReference>
<dbReference type="PANTHER" id="PTHR46170:SF1">
    <property type="entry name" value="GATOR COMPLEX PROTEIN WDR59"/>
    <property type="match status" value="1"/>
</dbReference>
<evidence type="ECO:0000256" key="6">
    <source>
        <dbReference type="PROSITE-ProRule" id="PRU00221"/>
    </source>
</evidence>
<dbReference type="GO" id="GO:0005774">
    <property type="term" value="C:vacuolar membrane"/>
    <property type="evidence" value="ECO:0007669"/>
    <property type="project" value="TreeGrafter"/>
</dbReference>
<dbReference type="Gene3D" id="2.130.10.10">
    <property type="entry name" value="YVTN repeat-like/Quinoprotein amine dehydrogenase"/>
    <property type="match status" value="1"/>
</dbReference>
<accession>I2H3E7</accession>
<dbReference type="KEGG" id="tbl:TBLA_0D04020"/>
<evidence type="ECO:0000313" key="9">
    <source>
        <dbReference type="EMBL" id="CCH60899.1"/>
    </source>
</evidence>
<dbReference type="GO" id="GO:0034198">
    <property type="term" value="P:cellular response to amino acid starvation"/>
    <property type="evidence" value="ECO:0007669"/>
    <property type="project" value="TreeGrafter"/>
</dbReference>
<feature type="region of interest" description="Disordered" evidence="7">
    <location>
        <begin position="931"/>
        <end position="958"/>
    </location>
</feature>
<comment type="subcellular location">
    <subcellularLocation>
        <location evidence="1">Vacuole</location>
    </subcellularLocation>
</comment>
<evidence type="ECO:0000256" key="1">
    <source>
        <dbReference type="ARBA" id="ARBA00004116"/>
    </source>
</evidence>
<dbReference type="SUPFAM" id="SSF50978">
    <property type="entry name" value="WD40 repeat-like"/>
    <property type="match status" value="1"/>
</dbReference>
<dbReference type="PROSITE" id="PS50294">
    <property type="entry name" value="WD_REPEATS_REGION"/>
    <property type="match status" value="2"/>
</dbReference>
<dbReference type="InterPro" id="IPR019775">
    <property type="entry name" value="WD40_repeat_CS"/>
</dbReference>
<dbReference type="RefSeq" id="XP_004180418.1">
    <property type="nucleotide sequence ID" value="XM_004180370.1"/>
</dbReference>
<evidence type="ECO:0000313" key="10">
    <source>
        <dbReference type="Proteomes" id="UP000002866"/>
    </source>
</evidence>
<dbReference type="eggNOG" id="KOG0309">
    <property type="taxonomic scope" value="Eukaryota"/>
</dbReference>
<feature type="repeat" description="WD" evidence="6">
    <location>
        <begin position="197"/>
        <end position="239"/>
    </location>
</feature>
<dbReference type="Proteomes" id="UP000002866">
    <property type="component" value="Chromosome 4"/>
</dbReference>
<dbReference type="InterPro" id="IPR049567">
    <property type="entry name" value="WDR59-like"/>
</dbReference>
<keyword evidence="10" id="KW-1185">Reference proteome</keyword>
<dbReference type="SMART" id="SM00320">
    <property type="entry name" value="WD40"/>
    <property type="match status" value="5"/>
</dbReference>
<dbReference type="GO" id="GO:0035591">
    <property type="term" value="F:signaling adaptor activity"/>
    <property type="evidence" value="ECO:0007669"/>
    <property type="project" value="TreeGrafter"/>
</dbReference>
<dbReference type="PANTHER" id="PTHR46170">
    <property type="entry name" value="GATOR COMPLEX PROTEIN WDR59"/>
    <property type="match status" value="1"/>
</dbReference>
<keyword evidence="2" id="KW-0926">Vacuole</keyword>
<evidence type="ECO:0000256" key="5">
    <source>
        <dbReference type="ARBA" id="ARBA00038452"/>
    </source>
</evidence>
<keyword evidence="3 6" id="KW-0853">WD repeat</keyword>
<dbReference type="InterPro" id="IPR006575">
    <property type="entry name" value="RWD_dom"/>
</dbReference>
<dbReference type="GO" id="GO:1904263">
    <property type="term" value="P:positive regulation of TORC1 signaling"/>
    <property type="evidence" value="ECO:0007669"/>
    <property type="project" value="EnsemblFungi"/>
</dbReference>
<comment type="similarity">
    <text evidence="5">Belongs to the WD repeat WDR59 family.</text>
</comment>
<evidence type="ECO:0000259" key="8">
    <source>
        <dbReference type="PROSITE" id="PS50908"/>
    </source>
</evidence>
<feature type="repeat" description="WD" evidence="6">
    <location>
        <begin position="110"/>
        <end position="146"/>
    </location>
</feature>
<dbReference type="InterPro" id="IPR015943">
    <property type="entry name" value="WD40/YVTN_repeat-like_dom_sf"/>
</dbReference>
<dbReference type="InterPro" id="IPR036322">
    <property type="entry name" value="WD40_repeat_dom_sf"/>
</dbReference>
<dbReference type="HOGENOM" id="CLU_001497_0_0_1"/>
<gene>
    <name evidence="9" type="primary">TBLA0D04020</name>
    <name evidence="9" type="ORF">TBLA_0D04020</name>
</gene>
<dbReference type="InterPro" id="IPR001680">
    <property type="entry name" value="WD40_rpt"/>
</dbReference>
<dbReference type="AlphaFoldDB" id="I2H3E7"/>
<dbReference type="OrthoDB" id="311712at2759"/>
<dbReference type="Pfam" id="PF17120">
    <property type="entry name" value="zf-RING_16"/>
    <property type="match status" value="1"/>
</dbReference>
<dbReference type="PROSITE" id="PS50908">
    <property type="entry name" value="RWD"/>
    <property type="match status" value="1"/>
</dbReference>
<name>I2H3E7_HENB6</name>
<dbReference type="OMA" id="HRRETCL"/>
<dbReference type="Pfam" id="PF05773">
    <property type="entry name" value="RWD"/>
    <property type="match status" value="1"/>
</dbReference>
<feature type="compositionally biased region" description="Polar residues" evidence="7">
    <location>
        <begin position="682"/>
        <end position="693"/>
    </location>
</feature>
<dbReference type="InterPro" id="IPR049566">
    <property type="entry name" value="WDR59_RTC1-like_RING_Znf"/>
</dbReference>
<evidence type="ECO:0000256" key="7">
    <source>
        <dbReference type="SAM" id="MobiDB-lite"/>
    </source>
</evidence>
<dbReference type="FunCoup" id="I2H3E7">
    <property type="interactions" value="411"/>
</dbReference>
<dbReference type="PROSITE" id="PS00678">
    <property type="entry name" value="WD_REPEATS_1"/>
    <property type="match status" value="1"/>
</dbReference>
<feature type="region of interest" description="Disordered" evidence="7">
    <location>
        <begin position="676"/>
        <end position="696"/>
    </location>
</feature>
<feature type="compositionally biased region" description="Polar residues" evidence="7">
    <location>
        <begin position="942"/>
        <end position="958"/>
    </location>
</feature>
<dbReference type="InParanoid" id="I2H3E7"/>
<dbReference type="SMART" id="SM00591">
    <property type="entry name" value="RWD"/>
    <property type="match status" value="1"/>
</dbReference>
<dbReference type="GeneID" id="14495935"/>
<organism evidence="9 10">
    <name type="scientific">Henningerozyma blattae (strain ATCC 34711 / CBS 6284 / DSM 70876 / NBRC 10599 / NRRL Y-10934 / UCD 77-7)</name>
    <name type="common">Yeast</name>
    <name type="synonym">Tetrapisispora blattae</name>
    <dbReference type="NCBI Taxonomy" id="1071380"/>
    <lineage>
        <taxon>Eukaryota</taxon>
        <taxon>Fungi</taxon>
        <taxon>Dikarya</taxon>
        <taxon>Ascomycota</taxon>
        <taxon>Saccharomycotina</taxon>
        <taxon>Saccharomycetes</taxon>
        <taxon>Saccharomycetales</taxon>
        <taxon>Saccharomycetaceae</taxon>
        <taxon>Henningerozyma</taxon>
    </lineage>
</organism>
<evidence type="ECO:0000256" key="3">
    <source>
        <dbReference type="ARBA" id="ARBA00022574"/>
    </source>
</evidence>